<protein>
    <submittedName>
        <fullName evidence="3">Cephalosporin-C deacetylase</fullName>
    </submittedName>
</protein>
<dbReference type="Proteomes" id="UP000791080">
    <property type="component" value="Unassembled WGS sequence"/>
</dbReference>
<dbReference type="SUPFAM" id="SSF53474">
    <property type="entry name" value="alpha/beta-Hydrolases"/>
    <property type="match status" value="1"/>
</dbReference>
<evidence type="ECO:0000313" key="3">
    <source>
        <dbReference type="EMBL" id="MCP2331302.1"/>
    </source>
</evidence>
<gene>
    <name evidence="3" type="ORF">G443_001572</name>
</gene>
<dbReference type="EMBL" id="AUBJ02000001">
    <property type="protein sequence ID" value="MCP2331302.1"/>
    <property type="molecule type" value="Genomic_DNA"/>
</dbReference>
<feature type="region of interest" description="Disordered" evidence="1">
    <location>
        <begin position="1"/>
        <end position="23"/>
    </location>
</feature>
<sequence>MAKHFPSRWQTRSDTGMPQFDLPPAELETHRVTAEEPPGLDQWWSDRLDAARTAATPPALRRYRPDEYGALTAYDLEFSGAGGDRVRGWYLRPPGSGTTPLPTVVTYIGYGGARGLPWEHALLPAVGYAVVVMDNRGQGGRSMVGSTGDRPTGPGGSEYPGVMTRGIADPEHYYVTRLITDAVRAVEVTAGLPGVDPERIAVRGGSQGGGLALAAAALAPDLVRVCQADVPFLCDLARAVTIGSEHPYLEISEFLSRHDDLVPAALRTLTYVDCALLARRITAPTLVSVGLMDTVCPPSTVYAAYHEIAAPKELAVFPFGWHVPPAGHTERQLAHLRRFLGDQGTEPAPEAVLTTP</sequence>
<dbReference type="InterPro" id="IPR008391">
    <property type="entry name" value="AXE1_dom"/>
</dbReference>
<dbReference type="PANTHER" id="PTHR40111:SF1">
    <property type="entry name" value="CEPHALOSPORIN-C DEACETYLASE"/>
    <property type="match status" value="1"/>
</dbReference>
<dbReference type="InterPro" id="IPR039069">
    <property type="entry name" value="CE7"/>
</dbReference>
<evidence type="ECO:0000259" key="2">
    <source>
        <dbReference type="Pfam" id="PF05448"/>
    </source>
</evidence>
<reference evidence="3 4" key="2">
    <citation type="submission" date="2022-06" db="EMBL/GenBank/DDBJ databases">
        <title>Genomic Encyclopedia of Type Strains, Phase I: the one thousand microbial genomes (KMG-I) project.</title>
        <authorList>
            <person name="Kyrpides N."/>
        </authorList>
    </citation>
    <scope>NUCLEOTIDE SEQUENCE [LARGE SCALE GENOMIC DNA]</scope>
    <source>
        <strain evidence="3 4">DSM 43889</strain>
    </source>
</reference>
<feature type="domain" description="Acetyl xylan esterase" evidence="2">
    <location>
        <begin position="17"/>
        <end position="330"/>
    </location>
</feature>
<feature type="region of interest" description="Disordered" evidence="1">
    <location>
        <begin position="140"/>
        <end position="159"/>
    </location>
</feature>
<accession>A0ABT1JFN4</accession>
<keyword evidence="4" id="KW-1185">Reference proteome</keyword>
<dbReference type="PANTHER" id="PTHR40111">
    <property type="entry name" value="CEPHALOSPORIN-C DEACETYLASE"/>
    <property type="match status" value="1"/>
</dbReference>
<reference evidence="3 4" key="1">
    <citation type="submission" date="2013-07" db="EMBL/GenBank/DDBJ databases">
        <authorList>
            <consortium name="DOE Joint Genome Institute"/>
            <person name="Reeve W."/>
            <person name="Huntemann M."/>
            <person name="Han J."/>
            <person name="Chen A."/>
            <person name="Kyrpides N."/>
            <person name="Mavromatis K."/>
            <person name="Markowitz V."/>
            <person name="Palaniappan K."/>
            <person name="Ivanova N."/>
            <person name="Schaumberg A."/>
            <person name="Pati A."/>
            <person name="Liolios K."/>
            <person name="Nordberg H.P."/>
            <person name="Cantor M.N."/>
            <person name="Hua S.X."/>
            <person name="Woyke T."/>
        </authorList>
    </citation>
    <scope>NUCLEOTIDE SEQUENCE [LARGE SCALE GENOMIC DNA]</scope>
    <source>
        <strain evidence="3 4">DSM 43889</strain>
    </source>
</reference>
<comment type="caution">
    <text evidence="3">The sequence shown here is derived from an EMBL/GenBank/DDBJ whole genome shotgun (WGS) entry which is preliminary data.</text>
</comment>
<name>A0ABT1JFN4_ACTCY</name>
<organism evidence="3 4">
    <name type="scientific">Actinoalloteichus caeruleus DSM 43889</name>
    <dbReference type="NCBI Taxonomy" id="1120930"/>
    <lineage>
        <taxon>Bacteria</taxon>
        <taxon>Bacillati</taxon>
        <taxon>Actinomycetota</taxon>
        <taxon>Actinomycetes</taxon>
        <taxon>Pseudonocardiales</taxon>
        <taxon>Pseudonocardiaceae</taxon>
        <taxon>Actinoalloteichus</taxon>
        <taxon>Actinoalloteichus cyanogriseus</taxon>
    </lineage>
</organism>
<dbReference type="Pfam" id="PF05448">
    <property type="entry name" value="AXE1"/>
    <property type="match status" value="1"/>
</dbReference>
<evidence type="ECO:0000313" key="4">
    <source>
        <dbReference type="Proteomes" id="UP000791080"/>
    </source>
</evidence>
<dbReference type="Gene3D" id="3.40.50.1820">
    <property type="entry name" value="alpha/beta hydrolase"/>
    <property type="match status" value="1"/>
</dbReference>
<evidence type="ECO:0000256" key="1">
    <source>
        <dbReference type="SAM" id="MobiDB-lite"/>
    </source>
</evidence>
<proteinExistence type="predicted"/>
<dbReference type="InterPro" id="IPR029058">
    <property type="entry name" value="AB_hydrolase_fold"/>
</dbReference>